<dbReference type="OrthoDB" id="418748at2759"/>
<dbReference type="AlphaFoldDB" id="A0A183GI48"/>
<organism evidence="3 4">
    <name type="scientific">Heligmosomoides polygyrus</name>
    <name type="common">Parasitic roundworm</name>
    <dbReference type="NCBI Taxonomy" id="6339"/>
    <lineage>
        <taxon>Eukaryota</taxon>
        <taxon>Metazoa</taxon>
        <taxon>Ecdysozoa</taxon>
        <taxon>Nematoda</taxon>
        <taxon>Chromadorea</taxon>
        <taxon>Rhabditida</taxon>
        <taxon>Rhabditina</taxon>
        <taxon>Rhabditomorpha</taxon>
        <taxon>Strongyloidea</taxon>
        <taxon>Heligmosomidae</taxon>
        <taxon>Heligmosomoides</taxon>
    </lineage>
</organism>
<accession>A0A3P8BZM7</accession>
<feature type="region of interest" description="Disordered" evidence="1">
    <location>
        <begin position="15"/>
        <end position="39"/>
    </location>
</feature>
<reference evidence="4" key="2">
    <citation type="submission" date="2019-09" db="UniProtKB">
        <authorList>
            <consortium name="WormBaseParasite"/>
        </authorList>
    </citation>
    <scope>IDENTIFICATION</scope>
</reference>
<evidence type="ECO:0000313" key="3">
    <source>
        <dbReference type="Proteomes" id="UP000050761"/>
    </source>
</evidence>
<evidence type="ECO:0000313" key="2">
    <source>
        <dbReference type="EMBL" id="VDP31622.1"/>
    </source>
</evidence>
<gene>
    <name evidence="2" type="ORF">HPBE_LOCUS22288</name>
</gene>
<sequence length="121" mass="13747">MWNSVHFRFRIPVQKQAEHGTERKSPKWPKTGIRNTQTEIPHIPADDVMLAIENRAVWTHQTPGQTEPKKTEYLVTDVTEPGSIKVNGIELPRAAVFNFATVMKQSSGLPPHQDRPEMPVL</sequence>
<dbReference type="Proteomes" id="UP000050761">
    <property type="component" value="Unassembled WGS sequence"/>
</dbReference>
<protein>
    <submittedName>
        <fullName evidence="2 4">Uncharacterized protein</fullName>
    </submittedName>
</protein>
<proteinExistence type="predicted"/>
<evidence type="ECO:0000256" key="1">
    <source>
        <dbReference type="SAM" id="MobiDB-lite"/>
    </source>
</evidence>
<name>A0A183GI48_HELPZ</name>
<keyword evidence="3" id="KW-1185">Reference proteome</keyword>
<reference evidence="2 3" key="1">
    <citation type="submission" date="2018-11" db="EMBL/GenBank/DDBJ databases">
        <authorList>
            <consortium name="Pathogen Informatics"/>
        </authorList>
    </citation>
    <scope>NUCLEOTIDE SEQUENCE [LARGE SCALE GENOMIC DNA]</scope>
</reference>
<feature type="compositionally biased region" description="Basic and acidic residues" evidence="1">
    <location>
        <begin position="16"/>
        <end position="25"/>
    </location>
</feature>
<accession>A0A183GI48</accession>
<evidence type="ECO:0000313" key="4">
    <source>
        <dbReference type="WBParaSite" id="HPBE_0002228901-mRNA-1"/>
    </source>
</evidence>
<dbReference type="WBParaSite" id="HPBE_0002228901-mRNA-1">
    <property type="protein sequence ID" value="HPBE_0002228901-mRNA-1"/>
    <property type="gene ID" value="HPBE_0002228901"/>
</dbReference>
<dbReference type="EMBL" id="UZAH01033840">
    <property type="protein sequence ID" value="VDP31622.1"/>
    <property type="molecule type" value="Genomic_DNA"/>
</dbReference>